<evidence type="ECO:0000313" key="3">
    <source>
        <dbReference type="EMBL" id="EEQ92279.2"/>
    </source>
</evidence>
<protein>
    <submittedName>
        <fullName evidence="3">Uncharacterized protein</fullName>
    </submittedName>
</protein>
<keyword evidence="4" id="KW-1185">Reference proteome</keyword>
<evidence type="ECO:0000313" key="4">
    <source>
        <dbReference type="Proteomes" id="UP000002039"/>
    </source>
</evidence>
<sequence length="179" mass="20347">MDQDSEDTQTFPSAGEPVFGTARSRDGTCSIQNSTARPWMETFVDIYSRHTFPTSQDLRRCNICYENAQAAQRCLSSMSVLIWLFCNLLFALFDLSKPRISDGRVLVIALQLYFYQPVRAQSSPGSKSFPEHYAIRSTQRKLAPSTPCWGHFFRLQTKECLVAHTSPGRGNKTSRHRSQ</sequence>
<accession>A0ABP2F5F1</accession>
<name>A0ABP2F5F1_AJEDR</name>
<feature type="region of interest" description="Disordered" evidence="1">
    <location>
        <begin position="1"/>
        <end position="27"/>
    </location>
</feature>
<dbReference type="Proteomes" id="UP000002039">
    <property type="component" value="Unassembled WGS sequence"/>
</dbReference>
<keyword evidence="2" id="KW-1133">Transmembrane helix</keyword>
<reference evidence="4" key="1">
    <citation type="journal article" date="2015" name="PLoS Genet.">
        <title>The dynamic genome and transcriptome of the human fungal pathogen Blastomyces and close relative Emmonsia.</title>
        <authorList>
            <person name="Munoz J.F."/>
            <person name="Gauthier G.M."/>
            <person name="Desjardins C.A."/>
            <person name="Gallo J.E."/>
            <person name="Holder J."/>
            <person name="Sullivan T.D."/>
            <person name="Marty A.J."/>
            <person name="Carmen J.C."/>
            <person name="Chen Z."/>
            <person name="Ding L."/>
            <person name="Gujja S."/>
            <person name="Magrini V."/>
            <person name="Misas E."/>
            <person name="Mitreva M."/>
            <person name="Priest M."/>
            <person name="Saif S."/>
            <person name="Whiston E.A."/>
            <person name="Young S."/>
            <person name="Zeng Q."/>
            <person name="Goldman W.E."/>
            <person name="Mardis E.R."/>
            <person name="Taylor J.W."/>
            <person name="McEwen J.G."/>
            <person name="Clay O.K."/>
            <person name="Klein B.S."/>
            <person name="Cuomo C.A."/>
        </authorList>
    </citation>
    <scope>NUCLEOTIDE SEQUENCE [LARGE SCALE GENOMIC DNA]</scope>
    <source>
        <strain evidence="4">ER-3 / ATCC MYA-2586</strain>
    </source>
</reference>
<evidence type="ECO:0000256" key="1">
    <source>
        <dbReference type="SAM" id="MobiDB-lite"/>
    </source>
</evidence>
<gene>
    <name evidence="3" type="ORF">BDCG_07399</name>
</gene>
<dbReference type="EMBL" id="EQ999980">
    <property type="protein sequence ID" value="EEQ92279.2"/>
    <property type="molecule type" value="Genomic_DNA"/>
</dbReference>
<proteinExistence type="predicted"/>
<keyword evidence="2" id="KW-0472">Membrane</keyword>
<dbReference type="RefSeq" id="XP_045278640.1">
    <property type="nucleotide sequence ID" value="XM_045423194.1"/>
</dbReference>
<evidence type="ECO:0000256" key="2">
    <source>
        <dbReference type="SAM" id="Phobius"/>
    </source>
</evidence>
<dbReference type="GeneID" id="69029140"/>
<organism evidence="3 4">
    <name type="scientific">Ajellomyces dermatitidis (strain ER-3 / ATCC MYA-2586)</name>
    <name type="common">Blastomyces dermatitidis</name>
    <dbReference type="NCBI Taxonomy" id="559297"/>
    <lineage>
        <taxon>Eukaryota</taxon>
        <taxon>Fungi</taxon>
        <taxon>Dikarya</taxon>
        <taxon>Ascomycota</taxon>
        <taxon>Pezizomycotina</taxon>
        <taxon>Eurotiomycetes</taxon>
        <taxon>Eurotiomycetidae</taxon>
        <taxon>Onygenales</taxon>
        <taxon>Ajellomycetaceae</taxon>
        <taxon>Blastomyces</taxon>
    </lineage>
</organism>
<keyword evidence="2" id="KW-0812">Transmembrane</keyword>
<feature type="transmembrane region" description="Helical" evidence="2">
    <location>
        <begin position="75"/>
        <end position="95"/>
    </location>
</feature>